<evidence type="ECO:0000313" key="2">
    <source>
        <dbReference type="Proteomes" id="UP000233482"/>
    </source>
</evidence>
<dbReference type="InterPro" id="IPR006427">
    <property type="entry name" value="Portal_HK97"/>
</dbReference>
<dbReference type="InterPro" id="IPR006944">
    <property type="entry name" value="Phage/GTA_portal"/>
</dbReference>
<dbReference type="EMBL" id="PIXC01000012">
    <property type="protein sequence ID" value="PKE26161.1"/>
    <property type="molecule type" value="Genomic_DNA"/>
</dbReference>
<name>A0A855GFT9_9STAP</name>
<dbReference type="AlphaFoldDB" id="A0A855GFT9"/>
<comment type="caution">
    <text evidence="1">The sequence shown here is derived from an EMBL/GenBank/DDBJ whole genome shotgun (WGS) entry which is preliminary data.</text>
</comment>
<reference evidence="1 2" key="1">
    <citation type="submission" date="2017-12" db="EMBL/GenBank/DDBJ databases">
        <title>Genomics of Macrococcus caseolyticus.</title>
        <authorList>
            <person name="MacFadyen A.C."/>
            <person name="Paterson G.K."/>
        </authorList>
    </citation>
    <scope>NUCLEOTIDE SEQUENCE [LARGE SCALE GENOMIC DNA]</scope>
    <source>
        <strain evidence="1 2">5788_EF188</strain>
    </source>
</reference>
<gene>
    <name evidence="1" type="ORF">CW686_06535</name>
</gene>
<dbReference type="Proteomes" id="UP000233482">
    <property type="component" value="Unassembled WGS sequence"/>
</dbReference>
<protein>
    <submittedName>
        <fullName evidence="1">Phage portal protein</fullName>
    </submittedName>
</protein>
<evidence type="ECO:0000313" key="1">
    <source>
        <dbReference type="EMBL" id="PKE26161.1"/>
    </source>
</evidence>
<organism evidence="1 2">
    <name type="scientific">Macrococcoides caseolyticum</name>
    <dbReference type="NCBI Taxonomy" id="69966"/>
    <lineage>
        <taxon>Bacteria</taxon>
        <taxon>Bacillati</taxon>
        <taxon>Bacillota</taxon>
        <taxon>Bacilli</taxon>
        <taxon>Bacillales</taxon>
        <taxon>Staphylococcaceae</taxon>
        <taxon>Macrococcoides</taxon>
    </lineage>
</organism>
<accession>A0A855GFT9</accession>
<sequence length="417" mass="47753">MLFSSKKSLNVNNEIYTGSQNWFNTMFNSDISSKITEDTAIKTSEVYTCIKVLADDIAKYPISVKQKTNNKLTTEHTHPVHICLNKQPNKNMTPFVWKRLMIFHMMLYGNAYNVIMRNNKGEVTEILPLSPLTTSKQYDRDNAKYVYFTTLNGKHYKIDTDDVLHFLELSFDGHVGLSPIEVIRENLATNIGGNKHQAKFYQKSAIPRGILKTTEIVSPENKKKLREAWYEVNNEEDVAIMDAGLDFSTITIPQKDAQFIESMKFNKLQIAGIYKVPPHKIGELDRATFSNIEQQSLQYVINTILPIVTNFEQECNVKLLNIVDETENRYCKFNLEAELRGDSESRAKMYETMQRIGAYNINDILDLEDMPLLEDELGDMHFGNLNLVPLDIMREYQLSKAKGSKSDSKGGDNQNAD</sequence>
<proteinExistence type="predicted"/>
<dbReference type="NCBIfam" id="TIGR01537">
    <property type="entry name" value="portal_HK97"/>
    <property type="match status" value="1"/>
</dbReference>
<dbReference type="RefSeq" id="WP_101144229.1">
    <property type="nucleotide sequence ID" value="NZ_PIWO01000012.1"/>
</dbReference>
<dbReference type="Pfam" id="PF04860">
    <property type="entry name" value="Phage_portal"/>
    <property type="match status" value="1"/>
</dbReference>